<organism evidence="10 11">
    <name type="scientific">Candidatus Phycosocius spiralis</name>
    <dbReference type="NCBI Taxonomy" id="2815099"/>
    <lineage>
        <taxon>Bacteria</taxon>
        <taxon>Pseudomonadati</taxon>
        <taxon>Pseudomonadota</taxon>
        <taxon>Alphaproteobacteria</taxon>
        <taxon>Caulobacterales</taxon>
        <taxon>Caulobacterales incertae sedis</taxon>
        <taxon>Candidatus Phycosocius</taxon>
    </lineage>
</organism>
<protein>
    <submittedName>
        <fullName evidence="10">Acyl-CoA dehydrogenase</fullName>
    </submittedName>
</protein>
<dbReference type="Gene3D" id="2.40.110.10">
    <property type="entry name" value="Butyryl-CoA Dehydrogenase, subunit A, domain 2"/>
    <property type="match status" value="1"/>
</dbReference>
<evidence type="ECO:0000256" key="2">
    <source>
        <dbReference type="ARBA" id="ARBA00009347"/>
    </source>
</evidence>
<comment type="caution">
    <text evidence="10">The sequence shown here is derived from an EMBL/GenBank/DDBJ whole genome shotgun (WGS) entry which is preliminary data.</text>
</comment>
<dbReference type="InterPro" id="IPR046373">
    <property type="entry name" value="Acyl-CoA_Oxase/DH_mid-dom_sf"/>
</dbReference>
<evidence type="ECO:0000259" key="7">
    <source>
        <dbReference type="Pfam" id="PF00441"/>
    </source>
</evidence>
<keyword evidence="11" id="KW-1185">Reference proteome</keyword>
<evidence type="ECO:0000256" key="6">
    <source>
        <dbReference type="RuleBase" id="RU362125"/>
    </source>
</evidence>
<evidence type="ECO:0000313" key="11">
    <source>
        <dbReference type="Proteomes" id="UP001161064"/>
    </source>
</evidence>
<gene>
    <name evidence="10" type="ORF">PsB1_0902</name>
</gene>
<dbReference type="InterPro" id="IPR009100">
    <property type="entry name" value="AcylCoA_DH/oxidase_NM_dom_sf"/>
</dbReference>
<comment type="similarity">
    <text evidence="2 6">Belongs to the acyl-CoA dehydrogenase family.</text>
</comment>
<dbReference type="Proteomes" id="UP001161064">
    <property type="component" value="Unassembled WGS sequence"/>
</dbReference>
<dbReference type="InterPro" id="IPR013786">
    <property type="entry name" value="AcylCoA_DH/ox_N"/>
</dbReference>
<feature type="domain" description="Acyl-CoA dehydrogenase/oxidase N-terminal" evidence="9">
    <location>
        <begin position="10"/>
        <end position="129"/>
    </location>
</feature>
<evidence type="ECO:0000259" key="8">
    <source>
        <dbReference type="Pfam" id="PF02770"/>
    </source>
</evidence>
<dbReference type="EMBL" id="BPFZ01000004">
    <property type="protein sequence ID" value="GIU66748.1"/>
    <property type="molecule type" value="Genomic_DNA"/>
</dbReference>
<reference evidence="10" key="1">
    <citation type="submission" date="2021-05" db="EMBL/GenBank/DDBJ databases">
        <authorList>
            <person name="Tanabe Y."/>
        </authorList>
    </citation>
    <scope>NUCLEOTIDE SEQUENCE</scope>
    <source>
        <strain evidence="10">BOTRYCO-1</strain>
    </source>
</reference>
<evidence type="ECO:0000313" key="10">
    <source>
        <dbReference type="EMBL" id="GIU66748.1"/>
    </source>
</evidence>
<dbReference type="Gene3D" id="1.10.540.10">
    <property type="entry name" value="Acyl-CoA dehydrogenase/oxidase, N-terminal domain"/>
    <property type="match status" value="1"/>
</dbReference>
<dbReference type="InterPro" id="IPR006091">
    <property type="entry name" value="Acyl-CoA_Oxase/DH_mid-dom"/>
</dbReference>
<keyword evidence="3 6" id="KW-0285">Flavoprotein</keyword>
<proteinExistence type="inferred from homology"/>
<evidence type="ECO:0000259" key="9">
    <source>
        <dbReference type="Pfam" id="PF02771"/>
    </source>
</evidence>
<evidence type="ECO:0000256" key="3">
    <source>
        <dbReference type="ARBA" id="ARBA00022630"/>
    </source>
</evidence>
<dbReference type="InterPro" id="IPR052161">
    <property type="entry name" value="Mycobact_Acyl-CoA_DH"/>
</dbReference>
<dbReference type="PANTHER" id="PTHR43292:SF3">
    <property type="entry name" value="ACYL-COA DEHYDROGENASE FADE29"/>
    <property type="match status" value="1"/>
</dbReference>
<dbReference type="Gene3D" id="1.20.140.10">
    <property type="entry name" value="Butyryl-CoA Dehydrogenase, subunit A, domain 3"/>
    <property type="match status" value="1"/>
</dbReference>
<accession>A0ABQ4PUU9</accession>
<reference evidence="10" key="2">
    <citation type="journal article" date="2023" name="ISME Commun">
        <title>Characterization of a bloom-associated alphaproteobacterial lineage, 'Candidatus Phycosocius': insights into freshwater algal-bacterial interactions.</title>
        <authorList>
            <person name="Tanabe Y."/>
            <person name="Yamaguchi H."/>
            <person name="Yoshida M."/>
            <person name="Kai A."/>
            <person name="Okazaki Y."/>
        </authorList>
    </citation>
    <scope>NUCLEOTIDE SEQUENCE</scope>
    <source>
        <strain evidence="10">BOTRYCO-1</strain>
    </source>
</reference>
<dbReference type="PANTHER" id="PTHR43292">
    <property type="entry name" value="ACYL-COA DEHYDROGENASE"/>
    <property type="match status" value="1"/>
</dbReference>
<evidence type="ECO:0000256" key="4">
    <source>
        <dbReference type="ARBA" id="ARBA00022827"/>
    </source>
</evidence>
<name>A0ABQ4PUU9_9PROT</name>
<dbReference type="SUPFAM" id="SSF47203">
    <property type="entry name" value="Acyl-CoA dehydrogenase C-terminal domain-like"/>
    <property type="match status" value="1"/>
</dbReference>
<sequence>MHGGPMTDIETFRTETRSWLEAHCPPSMRTPMAESEAVWGGRNAHFPSPDSKFWLEAMASKGWTAPMWPKAYGGGGLDGEQNRVLQEELARIKARPALMSFGIWMFGPVILEFGTEEQKQAYLPDMVHGRSWWCQGYSEPGAGSDLAGLQTKAISDGDHYIVEGQKIWTSYAHYADMMLCLVRTDPRVPKHEGISVLLFDMKTPGIDVRPIKLISGLSPFCETFLNGVRVPKTQMLGPKNKGWDVAKRILQYERTNISASGFGGGAGLDLVEAAKESFGLDNGTLANKDLRSRITKQRMYERAFHLTMRRAQEEAKAGSEVSHYASVLKIAAAKLNQDKTELLVETLGMDGLGWAGDAYRPEALKATRDWLRAKGNSIEGGTSEVNLNIVAKRVLGLHDHQ</sequence>
<keyword evidence="5 6" id="KW-0560">Oxidoreductase</keyword>
<feature type="domain" description="Acyl-CoA dehydrogenase/oxidase C-terminal" evidence="7">
    <location>
        <begin position="240"/>
        <end position="395"/>
    </location>
</feature>
<keyword evidence="4 6" id="KW-0274">FAD</keyword>
<dbReference type="Pfam" id="PF02771">
    <property type="entry name" value="Acyl-CoA_dh_N"/>
    <property type="match status" value="1"/>
</dbReference>
<comment type="cofactor">
    <cofactor evidence="1 6">
        <name>FAD</name>
        <dbReference type="ChEBI" id="CHEBI:57692"/>
    </cofactor>
</comment>
<evidence type="ECO:0000256" key="5">
    <source>
        <dbReference type="ARBA" id="ARBA00023002"/>
    </source>
</evidence>
<dbReference type="Pfam" id="PF02770">
    <property type="entry name" value="Acyl-CoA_dh_M"/>
    <property type="match status" value="1"/>
</dbReference>
<dbReference type="InterPro" id="IPR037069">
    <property type="entry name" value="AcylCoA_DH/ox_N_sf"/>
</dbReference>
<feature type="domain" description="Acyl-CoA oxidase/dehydrogenase middle" evidence="8">
    <location>
        <begin position="134"/>
        <end position="226"/>
    </location>
</feature>
<dbReference type="InterPro" id="IPR009075">
    <property type="entry name" value="AcylCo_DH/oxidase_C"/>
</dbReference>
<dbReference type="Pfam" id="PF00441">
    <property type="entry name" value="Acyl-CoA_dh_1"/>
    <property type="match status" value="1"/>
</dbReference>
<dbReference type="InterPro" id="IPR036250">
    <property type="entry name" value="AcylCo_DH-like_C"/>
</dbReference>
<dbReference type="SUPFAM" id="SSF56645">
    <property type="entry name" value="Acyl-CoA dehydrogenase NM domain-like"/>
    <property type="match status" value="1"/>
</dbReference>
<evidence type="ECO:0000256" key="1">
    <source>
        <dbReference type="ARBA" id="ARBA00001974"/>
    </source>
</evidence>